<dbReference type="EMBL" id="JAJEPU010000014">
    <property type="protein sequence ID" value="MCC2164481.1"/>
    <property type="molecule type" value="Genomic_DNA"/>
</dbReference>
<organism evidence="2 3">
    <name type="scientific">Brotaphodocola catenula</name>
    <dbReference type="NCBI Taxonomy" id="2885361"/>
    <lineage>
        <taxon>Bacteria</taxon>
        <taxon>Bacillati</taxon>
        <taxon>Bacillota</taxon>
        <taxon>Clostridia</taxon>
        <taxon>Lachnospirales</taxon>
        <taxon>Lachnospiraceae</taxon>
        <taxon>Brotaphodocola</taxon>
    </lineage>
</organism>
<accession>A0AAE3AMK5</accession>
<keyword evidence="1" id="KW-0812">Transmembrane</keyword>
<feature type="transmembrane region" description="Helical" evidence="1">
    <location>
        <begin position="244"/>
        <end position="264"/>
    </location>
</feature>
<keyword evidence="1" id="KW-1133">Transmembrane helix</keyword>
<evidence type="ECO:0000313" key="3">
    <source>
        <dbReference type="Proteomes" id="UP001198962"/>
    </source>
</evidence>
<feature type="transmembrane region" description="Helical" evidence="1">
    <location>
        <begin position="112"/>
        <end position="132"/>
    </location>
</feature>
<dbReference type="AlphaFoldDB" id="A0AAE3AMK5"/>
<sequence length="322" mass="36025">MMLLLELKERLKAFYGGYATLTDGIVKFVFTLTALILLNQNIGFQTQLKEIWVTPLLALLGAFLPYGAISLLMAGVMLAHIYAVSLEIMLLTTAILVIIALLYYGFQPGDSFWLVLTPMAILLKIPLAVPLLAGLSGSLLAIIPVSCGVMISYILLYVKQNAGVLTNDASVDLAQKSVQIIRALMGNREIFVMMGACAVGILVVYLIRNRSVNYAWMLAIMFGTIAQLTVVFAGDYLFNVSFPIGEIVIGTLISIFLALIYHFFVFSVDYTRTEYTHFEDDDYVYYVKAVPKLTVSQPEIRVQRMNNPGRKHRIRREEIERE</sequence>
<dbReference type="RefSeq" id="WP_308451140.1">
    <property type="nucleotide sequence ID" value="NZ_JAJEPU010000014.1"/>
</dbReference>
<keyword evidence="1" id="KW-0472">Membrane</keyword>
<dbReference type="Proteomes" id="UP001198962">
    <property type="component" value="Unassembled WGS sequence"/>
</dbReference>
<feature type="transmembrane region" description="Helical" evidence="1">
    <location>
        <begin position="139"/>
        <end position="158"/>
    </location>
</feature>
<feature type="transmembrane region" description="Helical" evidence="1">
    <location>
        <begin position="88"/>
        <end position="106"/>
    </location>
</feature>
<comment type="caution">
    <text evidence="2">The sequence shown here is derived from an EMBL/GenBank/DDBJ whole genome shotgun (WGS) entry which is preliminary data.</text>
</comment>
<name>A0AAE3AMK5_9FIRM</name>
<reference evidence="2" key="1">
    <citation type="submission" date="2021-10" db="EMBL/GenBank/DDBJ databases">
        <title>Anaerobic single-cell dispensing facilitates the cultivation of human gut bacteria.</title>
        <authorList>
            <person name="Afrizal A."/>
        </authorList>
    </citation>
    <scope>NUCLEOTIDE SEQUENCE</scope>
    <source>
        <strain evidence="2">CLA-AA-H274</strain>
    </source>
</reference>
<feature type="transmembrane region" description="Helical" evidence="1">
    <location>
        <begin position="57"/>
        <end position="81"/>
    </location>
</feature>
<protein>
    <submittedName>
        <fullName evidence="2">ABC transporter permease</fullName>
    </submittedName>
</protein>
<gene>
    <name evidence="2" type="ORF">LKD32_06235</name>
</gene>
<evidence type="ECO:0000313" key="2">
    <source>
        <dbReference type="EMBL" id="MCC2164481.1"/>
    </source>
</evidence>
<feature type="transmembrane region" description="Helical" evidence="1">
    <location>
        <begin position="214"/>
        <end position="238"/>
    </location>
</feature>
<proteinExistence type="predicted"/>
<keyword evidence="3" id="KW-1185">Reference proteome</keyword>
<evidence type="ECO:0000256" key="1">
    <source>
        <dbReference type="SAM" id="Phobius"/>
    </source>
</evidence>
<feature type="transmembrane region" description="Helical" evidence="1">
    <location>
        <begin position="12"/>
        <end position="37"/>
    </location>
</feature>
<feature type="transmembrane region" description="Helical" evidence="1">
    <location>
        <begin position="190"/>
        <end position="207"/>
    </location>
</feature>